<protein>
    <submittedName>
        <fullName evidence="2">Uncharacterized protein</fullName>
    </submittedName>
</protein>
<feature type="region of interest" description="Disordered" evidence="1">
    <location>
        <begin position="18"/>
        <end position="57"/>
    </location>
</feature>
<evidence type="ECO:0000256" key="1">
    <source>
        <dbReference type="SAM" id="MobiDB-lite"/>
    </source>
</evidence>
<evidence type="ECO:0000313" key="3">
    <source>
        <dbReference type="Proteomes" id="UP000429607"/>
    </source>
</evidence>
<organism evidence="2 3">
    <name type="scientific">Phytophthora rubi</name>
    <dbReference type="NCBI Taxonomy" id="129364"/>
    <lineage>
        <taxon>Eukaryota</taxon>
        <taxon>Sar</taxon>
        <taxon>Stramenopiles</taxon>
        <taxon>Oomycota</taxon>
        <taxon>Peronosporomycetes</taxon>
        <taxon>Peronosporales</taxon>
        <taxon>Peronosporaceae</taxon>
        <taxon>Phytophthora</taxon>
    </lineage>
</organism>
<comment type="caution">
    <text evidence="2">The sequence shown here is derived from an EMBL/GenBank/DDBJ whole genome shotgun (WGS) entry which is preliminary data.</text>
</comment>
<feature type="compositionally biased region" description="Basic residues" evidence="1">
    <location>
        <begin position="111"/>
        <end position="120"/>
    </location>
</feature>
<dbReference type="AlphaFoldDB" id="A0A6A3KG82"/>
<dbReference type="Proteomes" id="UP000429607">
    <property type="component" value="Unassembled WGS sequence"/>
</dbReference>
<proteinExistence type="predicted"/>
<name>A0A6A3KG82_9STRA</name>
<reference evidence="2 3" key="1">
    <citation type="submission" date="2018-09" db="EMBL/GenBank/DDBJ databases">
        <title>Genomic investigation of the strawberry pathogen Phytophthora fragariae indicates pathogenicity is determined by transcriptional variation in three key races.</title>
        <authorList>
            <person name="Adams T.M."/>
            <person name="Armitage A.D."/>
            <person name="Sobczyk M.K."/>
            <person name="Bates H.J."/>
            <person name="Dunwell J.M."/>
            <person name="Nellist C.F."/>
            <person name="Harrison R.J."/>
        </authorList>
    </citation>
    <scope>NUCLEOTIDE SEQUENCE [LARGE SCALE GENOMIC DNA]</scope>
    <source>
        <strain evidence="2 3">SCRP249</strain>
    </source>
</reference>
<feature type="compositionally biased region" description="Basic and acidic residues" evidence="1">
    <location>
        <begin position="72"/>
        <end position="96"/>
    </location>
</feature>
<feature type="region of interest" description="Disordered" evidence="1">
    <location>
        <begin position="72"/>
        <end position="121"/>
    </location>
</feature>
<dbReference type="EMBL" id="QXFV01001448">
    <property type="protein sequence ID" value="KAE9005622.1"/>
    <property type="molecule type" value="Genomic_DNA"/>
</dbReference>
<evidence type="ECO:0000313" key="2">
    <source>
        <dbReference type="EMBL" id="KAE9005622.1"/>
    </source>
</evidence>
<feature type="compositionally biased region" description="Low complexity" evidence="1">
    <location>
        <begin position="43"/>
        <end position="52"/>
    </location>
</feature>
<gene>
    <name evidence="2" type="ORF">PR001_g17402</name>
</gene>
<accession>A0A6A3KG82</accession>
<sequence length="141" mass="15905">MASSAYVSWLNKREFKIPRIPANLSSDSEERGCKSPQRRQENAAATAKASATARKRPWATVSKLSALRSLKRRLEGERGDEANDTIEKGTGGDKSESSVIKVRTGQNSGHQRQHKHKQKQKPVLLDESCYWLVVQRFSQLR</sequence>
<feature type="compositionally biased region" description="Basic and acidic residues" evidence="1">
    <location>
        <begin position="28"/>
        <end position="41"/>
    </location>
</feature>